<evidence type="ECO:0000256" key="1">
    <source>
        <dbReference type="ARBA" id="ARBA00006525"/>
    </source>
</evidence>
<proteinExistence type="inferred from homology"/>
<evidence type="ECO:0000313" key="4">
    <source>
        <dbReference type="Proteomes" id="UP000823935"/>
    </source>
</evidence>
<reference evidence="3" key="2">
    <citation type="journal article" date="2021" name="PeerJ">
        <title>Extensive microbial diversity within the chicken gut microbiome revealed by metagenomics and culture.</title>
        <authorList>
            <person name="Gilroy R."/>
            <person name="Ravi A."/>
            <person name="Getino M."/>
            <person name="Pursley I."/>
            <person name="Horton D.L."/>
            <person name="Alikhan N.F."/>
            <person name="Baker D."/>
            <person name="Gharbi K."/>
            <person name="Hall N."/>
            <person name="Watson M."/>
            <person name="Adriaenssens E.M."/>
            <person name="Foster-Nyarko E."/>
            <person name="Jarju S."/>
            <person name="Secka A."/>
            <person name="Antonio M."/>
            <person name="Oren A."/>
            <person name="Chaudhuri R.R."/>
            <person name="La Ragione R."/>
            <person name="Hildebrand F."/>
            <person name="Pallen M.J."/>
        </authorList>
    </citation>
    <scope>NUCLEOTIDE SEQUENCE</scope>
    <source>
        <strain evidence="3">CHK190-19873</strain>
    </source>
</reference>
<sequence>MEEYWLWFLTRKTLYRPQQRELLRAFCTPKGVFEAKEEELERLKGLSPSQRAELLGGKREWNPEKYAHGLDARGIRFISREHPKFPERLKEIPDPPFGLFVKGALPRPDIPAAAIIGARSCSLYGKEKAAQLGSFLAENGIQVISGMALGIDGAAQWAALEAKGKSFAVLGCGADICYPKSNRSLYERLASEGGILTEYPPGTQPLAMHFPVRNRIISGLSDCVAVVEAREKSGSLITADLALDQGKEVFAVPGRMEDPLSRGCNRLIAQGAGILWEKEELLYACGQTPGAAGKKEIPKLVLEKKENMVYSVLDFHSRSLEEIVEDTGLLPQEAMAAVVSLKLLGAVKETAKNYYAKLF</sequence>
<feature type="domain" description="Smf/DprA SLOG" evidence="2">
    <location>
        <begin position="77"/>
        <end position="283"/>
    </location>
</feature>
<dbReference type="Pfam" id="PF02481">
    <property type="entry name" value="DNA_processg_A"/>
    <property type="match status" value="1"/>
</dbReference>
<dbReference type="PANTHER" id="PTHR43022">
    <property type="entry name" value="PROTEIN SMF"/>
    <property type="match status" value="1"/>
</dbReference>
<protein>
    <submittedName>
        <fullName evidence="3">DNA-protecting protein DprA</fullName>
    </submittedName>
</protein>
<organism evidence="3 4">
    <name type="scientific">Candidatus Limivivens intestinipullorum</name>
    <dbReference type="NCBI Taxonomy" id="2840858"/>
    <lineage>
        <taxon>Bacteria</taxon>
        <taxon>Bacillati</taxon>
        <taxon>Bacillota</taxon>
        <taxon>Clostridia</taxon>
        <taxon>Lachnospirales</taxon>
        <taxon>Lachnospiraceae</taxon>
        <taxon>Lachnospiraceae incertae sedis</taxon>
        <taxon>Candidatus Limivivens</taxon>
    </lineage>
</organism>
<comment type="similarity">
    <text evidence="1">Belongs to the DprA/Smf family.</text>
</comment>
<reference evidence="3" key="1">
    <citation type="submission" date="2020-10" db="EMBL/GenBank/DDBJ databases">
        <authorList>
            <person name="Gilroy R."/>
        </authorList>
    </citation>
    <scope>NUCLEOTIDE SEQUENCE</scope>
    <source>
        <strain evidence="3">CHK190-19873</strain>
    </source>
</reference>
<dbReference type="GO" id="GO:0009294">
    <property type="term" value="P:DNA-mediated transformation"/>
    <property type="evidence" value="ECO:0007669"/>
    <property type="project" value="InterPro"/>
</dbReference>
<dbReference type="NCBIfam" id="TIGR00732">
    <property type="entry name" value="dprA"/>
    <property type="match status" value="1"/>
</dbReference>
<comment type="caution">
    <text evidence="3">The sequence shown here is derived from an EMBL/GenBank/DDBJ whole genome shotgun (WGS) entry which is preliminary data.</text>
</comment>
<dbReference type="Gene3D" id="3.40.50.450">
    <property type="match status" value="1"/>
</dbReference>
<dbReference type="InterPro" id="IPR003488">
    <property type="entry name" value="DprA"/>
</dbReference>
<dbReference type="EMBL" id="DVIQ01000035">
    <property type="protein sequence ID" value="HIS31302.1"/>
    <property type="molecule type" value="Genomic_DNA"/>
</dbReference>
<dbReference type="InterPro" id="IPR057666">
    <property type="entry name" value="DrpA_SLOG"/>
</dbReference>
<name>A0A9D1ES79_9FIRM</name>
<dbReference type="PANTHER" id="PTHR43022:SF1">
    <property type="entry name" value="PROTEIN SMF"/>
    <property type="match status" value="1"/>
</dbReference>
<evidence type="ECO:0000313" key="3">
    <source>
        <dbReference type="EMBL" id="HIS31302.1"/>
    </source>
</evidence>
<dbReference type="SUPFAM" id="SSF102405">
    <property type="entry name" value="MCP/YpsA-like"/>
    <property type="match status" value="1"/>
</dbReference>
<dbReference type="AlphaFoldDB" id="A0A9D1ES79"/>
<gene>
    <name evidence="3" type="primary">dprA</name>
    <name evidence="3" type="ORF">IAB44_07115</name>
</gene>
<evidence type="ECO:0000259" key="2">
    <source>
        <dbReference type="Pfam" id="PF02481"/>
    </source>
</evidence>
<dbReference type="Proteomes" id="UP000823935">
    <property type="component" value="Unassembled WGS sequence"/>
</dbReference>
<accession>A0A9D1ES79</accession>